<dbReference type="Proteomes" id="UP000241808">
    <property type="component" value="Unassembled WGS sequence"/>
</dbReference>
<feature type="transmembrane region" description="Helical" evidence="19">
    <location>
        <begin position="212"/>
        <end position="235"/>
    </location>
</feature>
<dbReference type="PANTHER" id="PTHR34148:SF1">
    <property type="entry name" value="ADENOSYLCOBINAMIDE-GDP RIBAZOLETRANSFERASE"/>
    <property type="match status" value="1"/>
</dbReference>
<comment type="catalytic activity">
    <reaction evidence="17 19">
        <text>alpha-ribazole + adenosylcob(III)inamide-GDP = adenosylcob(III)alamin + GMP + H(+)</text>
        <dbReference type="Rhea" id="RHEA:16049"/>
        <dbReference type="ChEBI" id="CHEBI:10329"/>
        <dbReference type="ChEBI" id="CHEBI:15378"/>
        <dbReference type="ChEBI" id="CHEBI:18408"/>
        <dbReference type="ChEBI" id="CHEBI:58115"/>
        <dbReference type="ChEBI" id="CHEBI:60487"/>
        <dbReference type="EC" id="2.7.8.26"/>
    </reaction>
</comment>
<sequence length="266" mass="26471">MDNPALWRDTVIALRFFSRLPLPALPGEKDPHGLPDFTRLIRAVPLAGFVLGGLAGAVVLAASLVLPPVIAALLGVAAAVVMTGAFHEDGLADSADSFGGMTTERRLDIMKDSRIGTFGAAALILGLGLRVAGIAALVASVGGGRTALAMAAIGAASRTVALGLQVHLDPARVEGAAYATGRPQAADWHVALAIAAGLALLLIPAGGVAGGFLAFGVAGLILPLAIRFAAAHVGGQTGDLTGATQQVIEIAMLLVLVAIAVPVGAA</sequence>
<dbReference type="GO" id="GO:0051073">
    <property type="term" value="F:adenosylcobinamide-GDP ribazoletransferase activity"/>
    <property type="evidence" value="ECO:0007669"/>
    <property type="project" value="UniProtKB-UniRule"/>
</dbReference>
<evidence type="ECO:0000256" key="12">
    <source>
        <dbReference type="ARBA" id="ARBA00022989"/>
    </source>
</evidence>
<dbReference type="PANTHER" id="PTHR34148">
    <property type="entry name" value="ADENOSYLCOBINAMIDE-GDP RIBAZOLETRANSFERASE"/>
    <property type="match status" value="1"/>
</dbReference>
<dbReference type="AlphaFoldDB" id="A0A2T4ZHG4"/>
<evidence type="ECO:0000313" key="20">
    <source>
        <dbReference type="EMBL" id="PTM61418.1"/>
    </source>
</evidence>
<comment type="function">
    <text evidence="14 19">Joins adenosylcobinamide-GDP and alpha-ribazole to generate adenosylcobalamin (Ado-cobalamin). Also synthesizes adenosylcobalamin 5'-phosphate from adenosylcobinamide-GDP and alpha-ribazole 5'-phosphate.</text>
</comment>
<dbReference type="GO" id="GO:0005886">
    <property type="term" value="C:plasma membrane"/>
    <property type="evidence" value="ECO:0007669"/>
    <property type="project" value="UniProtKB-SubCell"/>
</dbReference>
<evidence type="ECO:0000256" key="4">
    <source>
        <dbReference type="ARBA" id="ARBA00010561"/>
    </source>
</evidence>
<evidence type="ECO:0000256" key="5">
    <source>
        <dbReference type="ARBA" id="ARBA00013200"/>
    </source>
</evidence>
<feature type="transmembrane region" description="Helical" evidence="19">
    <location>
        <begin position="247"/>
        <end position="265"/>
    </location>
</feature>
<evidence type="ECO:0000256" key="15">
    <source>
        <dbReference type="ARBA" id="ARBA00032605"/>
    </source>
</evidence>
<evidence type="ECO:0000256" key="6">
    <source>
        <dbReference type="ARBA" id="ARBA00015850"/>
    </source>
</evidence>
<comment type="cofactor">
    <cofactor evidence="1 19">
        <name>Mg(2+)</name>
        <dbReference type="ChEBI" id="CHEBI:18420"/>
    </cofactor>
</comment>
<comment type="catalytic activity">
    <reaction evidence="18 19">
        <text>alpha-ribazole 5'-phosphate + adenosylcob(III)inamide-GDP = adenosylcob(III)alamin 5'-phosphate + GMP + H(+)</text>
        <dbReference type="Rhea" id="RHEA:23560"/>
        <dbReference type="ChEBI" id="CHEBI:15378"/>
        <dbReference type="ChEBI" id="CHEBI:57918"/>
        <dbReference type="ChEBI" id="CHEBI:58115"/>
        <dbReference type="ChEBI" id="CHEBI:60487"/>
        <dbReference type="ChEBI" id="CHEBI:60493"/>
        <dbReference type="EC" id="2.7.8.26"/>
    </reaction>
</comment>
<accession>A0A2T4ZHG4</accession>
<keyword evidence="7 19" id="KW-1003">Cell membrane</keyword>
<dbReference type="UniPathway" id="UPA00148">
    <property type="reaction ID" value="UER00238"/>
</dbReference>
<evidence type="ECO:0000256" key="9">
    <source>
        <dbReference type="ARBA" id="ARBA00022679"/>
    </source>
</evidence>
<comment type="pathway">
    <text evidence="3 19">Cofactor biosynthesis; adenosylcobalamin biosynthesis; adenosylcobalamin from cob(II)yrinate a,c-diamide: step 7/7.</text>
</comment>
<comment type="subcellular location">
    <subcellularLocation>
        <location evidence="2 19">Cell membrane</location>
        <topology evidence="2 19">Multi-pass membrane protein</topology>
    </subcellularLocation>
</comment>
<evidence type="ECO:0000256" key="7">
    <source>
        <dbReference type="ARBA" id="ARBA00022475"/>
    </source>
</evidence>
<dbReference type="Pfam" id="PF02654">
    <property type="entry name" value="CobS"/>
    <property type="match status" value="1"/>
</dbReference>
<evidence type="ECO:0000256" key="14">
    <source>
        <dbReference type="ARBA" id="ARBA00025228"/>
    </source>
</evidence>
<feature type="transmembrane region" description="Helical" evidence="19">
    <location>
        <begin position="147"/>
        <end position="168"/>
    </location>
</feature>
<dbReference type="RefSeq" id="WP_108174540.1">
    <property type="nucleotide sequence ID" value="NZ_PZZL01000001.1"/>
</dbReference>
<evidence type="ECO:0000256" key="17">
    <source>
        <dbReference type="ARBA" id="ARBA00048623"/>
    </source>
</evidence>
<comment type="caution">
    <text evidence="20">The sequence shown here is derived from an EMBL/GenBank/DDBJ whole genome shotgun (WGS) entry which is preliminary data.</text>
</comment>
<evidence type="ECO:0000313" key="21">
    <source>
        <dbReference type="Proteomes" id="UP000241808"/>
    </source>
</evidence>
<evidence type="ECO:0000256" key="18">
    <source>
        <dbReference type="ARBA" id="ARBA00049504"/>
    </source>
</evidence>
<evidence type="ECO:0000256" key="16">
    <source>
        <dbReference type="ARBA" id="ARBA00032853"/>
    </source>
</evidence>
<gene>
    <name evidence="19" type="primary">cobS</name>
    <name evidence="20" type="ORF">C8P69_10185</name>
</gene>
<name>A0A2T4ZHG4_9HYPH</name>
<keyword evidence="21" id="KW-1185">Reference proteome</keyword>
<keyword evidence="10 19" id="KW-0812">Transmembrane</keyword>
<evidence type="ECO:0000256" key="8">
    <source>
        <dbReference type="ARBA" id="ARBA00022573"/>
    </source>
</evidence>
<dbReference type="HAMAP" id="MF_00719">
    <property type="entry name" value="CobS"/>
    <property type="match status" value="1"/>
</dbReference>
<organism evidence="20 21">
    <name type="scientific">Phreatobacter oligotrophus</name>
    <dbReference type="NCBI Taxonomy" id="1122261"/>
    <lineage>
        <taxon>Bacteria</taxon>
        <taxon>Pseudomonadati</taxon>
        <taxon>Pseudomonadota</taxon>
        <taxon>Alphaproteobacteria</taxon>
        <taxon>Hyphomicrobiales</taxon>
        <taxon>Phreatobacteraceae</taxon>
        <taxon>Phreatobacter</taxon>
    </lineage>
</organism>
<dbReference type="GO" id="GO:0009236">
    <property type="term" value="P:cobalamin biosynthetic process"/>
    <property type="evidence" value="ECO:0007669"/>
    <property type="project" value="UniProtKB-UniRule"/>
</dbReference>
<dbReference type="GO" id="GO:0008818">
    <property type="term" value="F:cobalamin 5'-phosphate synthase activity"/>
    <property type="evidence" value="ECO:0007669"/>
    <property type="project" value="UniProtKB-UniRule"/>
</dbReference>
<keyword evidence="13 19" id="KW-0472">Membrane</keyword>
<keyword evidence="12 19" id="KW-1133">Transmembrane helix</keyword>
<dbReference type="OrthoDB" id="9794626at2"/>
<feature type="transmembrane region" description="Helical" evidence="19">
    <location>
        <begin position="188"/>
        <end position="206"/>
    </location>
</feature>
<keyword evidence="8 19" id="KW-0169">Cobalamin biosynthesis</keyword>
<evidence type="ECO:0000256" key="3">
    <source>
        <dbReference type="ARBA" id="ARBA00004663"/>
    </source>
</evidence>
<proteinExistence type="inferred from homology"/>
<feature type="transmembrane region" description="Helical" evidence="19">
    <location>
        <begin position="69"/>
        <end position="86"/>
    </location>
</feature>
<evidence type="ECO:0000256" key="19">
    <source>
        <dbReference type="HAMAP-Rule" id="MF_00719"/>
    </source>
</evidence>
<comment type="similarity">
    <text evidence="4 19">Belongs to the CobS family.</text>
</comment>
<evidence type="ECO:0000256" key="10">
    <source>
        <dbReference type="ARBA" id="ARBA00022692"/>
    </source>
</evidence>
<evidence type="ECO:0000256" key="13">
    <source>
        <dbReference type="ARBA" id="ARBA00023136"/>
    </source>
</evidence>
<feature type="transmembrane region" description="Helical" evidence="19">
    <location>
        <begin position="115"/>
        <end position="141"/>
    </location>
</feature>
<evidence type="ECO:0000256" key="11">
    <source>
        <dbReference type="ARBA" id="ARBA00022842"/>
    </source>
</evidence>
<evidence type="ECO:0000256" key="2">
    <source>
        <dbReference type="ARBA" id="ARBA00004651"/>
    </source>
</evidence>
<dbReference type="EMBL" id="PZZL01000001">
    <property type="protein sequence ID" value="PTM61418.1"/>
    <property type="molecule type" value="Genomic_DNA"/>
</dbReference>
<keyword evidence="9 19" id="KW-0808">Transferase</keyword>
<dbReference type="EC" id="2.7.8.26" evidence="5 19"/>
<feature type="transmembrane region" description="Helical" evidence="19">
    <location>
        <begin position="43"/>
        <end position="63"/>
    </location>
</feature>
<reference evidence="20 21" key="1">
    <citation type="submission" date="2018-04" db="EMBL/GenBank/DDBJ databases">
        <title>Genomic Encyclopedia of Archaeal and Bacterial Type Strains, Phase II (KMG-II): from individual species to whole genera.</title>
        <authorList>
            <person name="Goeker M."/>
        </authorList>
    </citation>
    <scope>NUCLEOTIDE SEQUENCE [LARGE SCALE GENOMIC DNA]</scope>
    <source>
        <strain evidence="20 21">DSM 25521</strain>
    </source>
</reference>
<keyword evidence="11 19" id="KW-0460">Magnesium</keyword>
<protein>
    <recommendedName>
        <fullName evidence="6 19">Adenosylcobinamide-GDP ribazoletransferase</fullName>
        <ecNumber evidence="5 19">2.7.8.26</ecNumber>
    </recommendedName>
    <alternativeName>
        <fullName evidence="16 19">Cobalamin synthase</fullName>
    </alternativeName>
    <alternativeName>
        <fullName evidence="15 19">Cobalamin-5'-phosphate synthase</fullName>
    </alternativeName>
</protein>
<dbReference type="InterPro" id="IPR003805">
    <property type="entry name" value="CobS"/>
</dbReference>
<evidence type="ECO:0000256" key="1">
    <source>
        <dbReference type="ARBA" id="ARBA00001946"/>
    </source>
</evidence>